<proteinExistence type="inferred from homology"/>
<evidence type="ECO:0000256" key="4">
    <source>
        <dbReference type="ARBA" id="ARBA00022481"/>
    </source>
</evidence>
<dbReference type="InterPro" id="IPR045584">
    <property type="entry name" value="Pilin-like"/>
</dbReference>
<keyword evidence="8 10" id="KW-0178">Competence</keyword>
<dbReference type="PIRSF" id="PIRSF029928">
    <property type="entry name" value="Late_competence_ComGC"/>
    <property type="match status" value="1"/>
</dbReference>
<dbReference type="EMBL" id="JBAWKY010000002">
    <property type="protein sequence ID" value="MEI4462456.1"/>
    <property type="molecule type" value="Genomic_DNA"/>
</dbReference>
<keyword evidence="6" id="KW-1133">Transmembrane helix</keyword>
<keyword evidence="10" id="KW-0813">Transport</keyword>
<reference evidence="12 15" key="1">
    <citation type="journal article" date="2015" name="Int. J. Syst. Evol. Microbiol.">
        <title>Exiguobacterium enclense sp. nov., isolated from sediment.</title>
        <authorList>
            <person name="Dastager S.G."/>
            <person name="Mawlankar R."/>
            <person name="Sonalkar V.V."/>
            <person name="Thorat M.N."/>
            <person name="Mual P."/>
            <person name="Verma A."/>
            <person name="Krishnamurthi S."/>
            <person name="Tang S.K."/>
            <person name="Li W.J."/>
        </authorList>
    </citation>
    <scope>NUCLEOTIDE SEQUENCE [LARGE SCALE GENOMIC DNA]</scope>
    <source>
        <strain evidence="12 15">NIO-1109</strain>
    </source>
</reference>
<evidence type="ECO:0000313" key="13">
    <source>
        <dbReference type="EMBL" id="KTR26851.1"/>
    </source>
</evidence>
<comment type="caution">
    <text evidence="12">The sequence shown here is derived from an EMBL/GenBank/DDBJ whole genome shotgun (WGS) entry which is preliminary data.</text>
</comment>
<keyword evidence="17" id="KW-1185">Reference proteome</keyword>
<keyword evidence="5" id="KW-0812">Transmembrane</keyword>
<dbReference type="AlphaFoldDB" id="A0A0V8GFY8"/>
<evidence type="ECO:0000313" key="17">
    <source>
        <dbReference type="Proteomes" id="UP001387110"/>
    </source>
</evidence>
<evidence type="ECO:0000256" key="3">
    <source>
        <dbReference type="ARBA" id="ARBA00022475"/>
    </source>
</evidence>
<gene>
    <name evidence="12" type="ORF">AS033_07485</name>
    <name evidence="13" type="ORF">RSA11_08490</name>
    <name evidence="14" type="ORF">SZL87_08495</name>
</gene>
<evidence type="ECO:0000256" key="9">
    <source>
        <dbReference type="ARBA" id="ARBA00043982"/>
    </source>
</evidence>
<sequence>MKQFLKRQDGFTLLEMAAVLLIISLLLLVLIPTMTSGKDQAKGVSCEANIRVIRSEVNLYYAKEKKYPESLQTINRGTADKPNALVCDQETYTYDPKTGELTK</sequence>
<comment type="subcellular location">
    <subcellularLocation>
        <location evidence="1">Cell membrane</location>
        <topology evidence="1">Single-pass membrane protein</topology>
    </subcellularLocation>
    <subcellularLocation>
        <location evidence="2">Cell surface</location>
    </subcellularLocation>
</comment>
<feature type="modified residue" description="N-methylphenylalanine" evidence="11">
    <location>
        <position position="11"/>
    </location>
</feature>
<dbReference type="RefSeq" id="WP_023467559.1">
    <property type="nucleotide sequence ID" value="NZ_FMYN01000002.1"/>
</dbReference>
<evidence type="ECO:0000313" key="14">
    <source>
        <dbReference type="EMBL" id="MEI4462456.1"/>
    </source>
</evidence>
<evidence type="ECO:0000256" key="10">
    <source>
        <dbReference type="PIRNR" id="PIRNR029928"/>
    </source>
</evidence>
<evidence type="ECO:0000313" key="12">
    <source>
        <dbReference type="EMBL" id="KSU49207.1"/>
    </source>
</evidence>
<organism evidence="12 15">
    <name type="scientific">Exiguobacterium indicum</name>
    <dbReference type="NCBI Taxonomy" id="296995"/>
    <lineage>
        <taxon>Bacteria</taxon>
        <taxon>Bacillati</taxon>
        <taxon>Bacillota</taxon>
        <taxon>Bacilli</taxon>
        <taxon>Bacillales</taxon>
        <taxon>Bacillales Family XII. Incertae Sedis</taxon>
        <taxon>Exiguobacterium</taxon>
    </lineage>
</organism>
<dbReference type="EMBL" id="LDQV01000020">
    <property type="protein sequence ID" value="KTR26851.1"/>
    <property type="molecule type" value="Genomic_DNA"/>
</dbReference>
<dbReference type="OrthoDB" id="1798043at2"/>
<dbReference type="Pfam" id="PF07963">
    <property type="entry name" value="N_methyl"/>
    <property type="match status" value="1"/>
</dbReference>
<evidence type="ECO:0000256" key="8">
    <source>
        <dbReference type="ARBA" id="ARBA00023287"/>
    </source>
</evidence>
<protein>
    <recommendedName>
        <fullName evidence="10">ComG operon protein 3</fullName>
    </recommendedName>
</protein>
<dbReference type="InterPro" id="IPR016940">
    <property type="entry name" value="ComGC"/>
</dbReference>
<dbReference type="Proteomes" id="UP001387110">
    <property type="component" value="Unassembled WGS sequence"/>
</dbReference>
<reference evidence="13 16" key="2">
    <citation type="journal article" date="2016" name="Front. Microbiol.">
        <title>Genomic Resource of Rice Seed Associated Bacteria.</title>
        <authorList>
            <person name="Midha S."/>
            <person name="Bansal K."/>
            <person name="Sharma S."/>
            <person name="Kumar N."/>
            <person name="Patil P.P."/>
            <person name="Chaudhry V."/>
            <person name="Patil P.B."/>
        </authorList>
    </citation>
    <scope>NUCLEOTIDE SEQUENCE [LARGE SCALE GENOMIC DNA]</scope>
    <source>
        <strain evidence="13 16">RSA11</strain>
    </source>
</reference>
<dbReference type="GO" id="GO:0009986">
    <property type="term" value="C:cell surface"/>
    <property type="evidence" value="ECO:0007669"/>
    <property type="project" value="UniProtKB-SubCell"/>
</dbReference>
<evidence type="ECO:0000256" key="2">
    <source>
        <dbReference type="ARBA" id="ARBA00004241"/>
    </source>
</evidence>
<dbReference type="Proteomes" id="UP000072605">
    <property type="component" value="Unassembled WGS sequence"/>
</dbReference>
<accession>A0A0V8GFY8</accession>
<dbReference type="NCBIfam" id="TIGR02532">
    <property type="entry name" value="IV_pilin_GFxxxE"/>
    <property type="match status" value="1"/>
</dbReference>
<name>A0A0V8GFY8_9BACL</name>
<evidence type="ECO:0000256" key="6">
    <source>
        <dbReference type="ARBA" id="ARBA00022989"/>
    </source>
</evidence>
<comment type="function">
    <text evidence="10">Required for transformation and DNA binding.</text>
</comment>
<evidence type="ECO:0000313" key="15">
    <source>
        <dbReference type="Proteomes" id="UP000053797"/>
    </source>
</evidence>
<evidence type="ECO:0000313" key="16">
    <source>
        <dbReference type="Proteomes" id="UP000072605"/>
    </source>
</evidence>
<dbReference type="InterPro" id="IPR012902">
    <property type="entry name" value="N_methyl_site"/>
</dbReference>
<evidence type="ECO:0000256" key="7">
    <source>
        <dbReference type="ARBA" id="ARBA00023136"/>
    </source>
</evidence>
<reference evidence="14 17" key="3">
    <citation type="submission" date="2023-12" db="EMBL/GenBank/DDBJ databases">
        <authorList>
            <person name="Easwaran N."/>
            <person name="Lazarus H.P.S."/>
        </authorList>
    </citation>
    <scope>NUCLEOTIDE SEQUENCE [LARGE SCALE GENOMIC DNA]</scope>
    <source>
        <strain evidence="14 17">VIT-2023</strain>
    </source>
</reference>
<feature type="chain" id="PRO_5044537094" description="ComG operon protein 3" evidence="11">
    <location>
        <begin position="11"/>
        <end position="103"/>
    </location>
</feature>
<evidence type="ECO:0000256" key="11">
    <source>
        <dbReference type="PIRSR" id="PIRSR029928-50"/>
    </source>
</evidence>
<dbReference type="GO" id="GO:0005886">
    <property type="term" value="C:plasma membrane"/>
    <property type="evidence" value="ECO:0007669"/>
    <property type="project" value="UniProtKB-SubCell"/>
</dbReference>
<dbReference type="GeneID" id="90836056"/>
<dbReference type="Proteomes" id="UP000053797">
    <property type="component" value="Unassembled WGS sequence"/>
</dbReference>
<dbReference type="SUPFAM" id="SSF54523">
    <property type="entry name" value="Pili subunits"/>
    <property type="match status" value="1"/>
</dbReference>
<dbReference type="GO" id="GO:0030420">
    <property type="term" value="P:establishment of competence for transformation"/>
    <property type="evidence" value="ECO:0007669"/>
    <property type="project" value="UniProtKB-UniRule"/>
</dbReference>
<evidence type="ECO:0000256" key="5">
    <source>
        <dbReference type="ARBA" id="ARBA00022692"/>
    </source>
</evidence>
<comment type="similarity">
    <text evidence="9 10">Belongs to the ComGC family.</text>
</comment>
<dbReference type="Gene3D" id="3.30.700.10">
    <property type="entry name" value="Glycoprotein, Type 4 Pilin"/>
    <property type="match status" value="1"/>
</dbReference>
<evidence type="ECO:0000256" key="1">
    <source>
        <dbReference type="ARBA" id="ARBA00004162"/>
    </source>
</evidence>
<keyword evidence="3 10" id="KW-1003">Cell membrane</keyword>
<keyword evidence="7" id="KW-0472">Membrane</keyword>
<dbReference type="EMBL" id="LNQL01000002">
    <property type="protein sequence ID" value="KSU49207.1"/>
    <property type="molecule type" value="Genomic_DNA"/>
</dbReference>
<keyword evidence="4 11" id="KW-0488">Methylation</keyword>
<comment type="subunit">
    <text evidence="10">Homodimer.</text>
</comment>
<feature type="propeptide" id="PRO_5044537095" evidence="11">
    <location>
        <begin position="1"/>
        <end position="10"/>
    </location>
</feature>